<dbReference type="EMBL" id="VFIY01000018">
    <property type="protein sequence ID" value="TPD57457.1"/>
    <property type="molecule type" value="Genomic_DNA"/>
</dbReference>
<evidence type="ECO:0000259" key="1">
    <source>
        <dbReference type="Pfam" id="PF20066"/>
    </source>
</evidence>
<dbReference type="RefSeq" id="WP_139941772.1">
    <property type="nucleotide sequence ID" value="NZ_JBHSYP010000005.1"/>
</dbReference>
<proteinExistence type="predicted"/>
<reference evidence="3" key="1">
    <citation type="submission" date="2019-06" db="EMBL/GenBank/DDBJ databases">
        <title>The complete genome of Emcibacter congregatus ZYLT.</title>
        <authorList>
            <person name="Zhao Z."/>
        </authorList>
    </citation>
    <scope>NUCLEOTIDE SEQUENCE [LARGE SCALE GENOMIC DNA]</scope>
    <source>
        <strain evidence="3">MCCC 1A06723</strain>
    </source>
</reference>
<dbReference type="Pfam" id="PF20066">
    <property type="entry name" value="Glyoxalase_8"/>
    <property type="match status" value="1"/>
</dbReference>
<dbReference type="AlphaFoldDB" id="A0A501PBN5"/>
<feature type="domain" description="Glyoxalase-related protein" evidence="1">
    <location>
        <begin position="11"/>
        <end position="141"/>
    </location>
</feature>
<keyword evidence="3" id="KW-1185">Reference proteome</keyword>
<dbReference type="Proteomes" id="UP000319148">
    <property type="component" value="Unassembled WGS sequence"/>
</dbReference>
<gene>
    <name evidence="2" type="ORF">FIV46_15160</name>
</gene>
<protein>
    <recommendedName>
        <fullName evidence="1">Glyoxalase-related protein domain-containing protein</fullName>
    </recommendedName>
</protein>
<dbReference type="InterPro" id="IPR045517">
    <property type="entry name" value="Glyoxalase_8"/>
</dbReference>
<evidence type="ECO:0000313" key="3">
    <source>
        <dbReference type="Proteomes" id="UP000319148"/>
    </source>
</evidence>
<evidence type="ECO:0000313" key="2">
    <source>
        <dbReference type="EMBL" id="TPD57457.1"/>
    </source>
</evidence>
<dbReference type="OrthoDB" id="7350221at2"/>
<organism evidence="2 3">
    <name type="scientific">Emcibacter nanhaiensis</name>
    <dbReference type="NCBI Taxonomy" id="1505037"/>
    <lineage>
        <taxon>Bacteria</taxon>
        <taxon>Pseudomonadati</taxon>
        <taxon>Pseudomonadota</taxon>
        <taxon>Alphaproteobacteria</taxon>
        <taxon>Emcibacterales</taxon>
        <taxon>Emcibacteraceae</taxon>
        <taxon>Emcibacter</taxon>
    </lineage>
</organism>
<accession>A0A501PBN5</accession>
<sequence>MSVHNEMETMMNIPSTDALKKQASRLRDHLAGKNIDISHADALEAVAKQYGCRNWNVLNAMAKREKPKDWPKIGDKVQGNYLGNPFSGQIIKQNICELPNARTYAVRFDEPVDVVKSEHFSSLRQQVNMTLNKDGHSIDHKGRPDQIAEIFG</sequence>
<comment type="caution">
    <text evidence="2">The sequence shown here is derived from an EMBL/GenBank/DDBJ whole genome shotgun (WGS) entry which is preliminary data.</text>
</comment>
<name>A0A501PBN5_9PROT</name>